<evidence type="ECO:0000313" key="8">
    <source>
        <dbReference type="Proteomes" id="UP001163283"/>
    </source>
</evidence>
<evidence type="ECO:0000313" key="7">
    <source>
        <dbReference type="Proteomes" id="UP000254133"/>
    </source>
</evidence>
<dbReference type="SUPFAM" id="SSF47598">
    <property type="entry name" value="Ribbon-helix-helix"/>
    <property type="match status" value="1"/>
</dbReference>
<evidence type="ECO:0000313" key="5">
    <source>
        <dbReference type="EMBL" id="UZA02011.1"/>
    </source>
</evidence>
<name>A0A1T0A5A3_MORBO</name>
<evidence type="ECO:0000313" key="4">
    <source>
        <dbReference type="EMBL" id="STY93889.1"/>
    </source>
</evidence>
<dbReference type="Gene3D" id="1.20.5.780">
    <property type="entry name" value="Single helix bin"/>
    <property type="match status" value="1"/>
</dbReference>
<dbReference type="PANTHER" id="PTHR35401:SF2">
    <property type="entry name" value="ABC-TYPE TRANSPORT SYSTEM"/>
    <property type="match status" value="1"/>
</dbReference>
<dbReference type="Proteomes" id="UP001163283">
    <property type="component" value="Chromosome"/>
</dbReference>
<dbReference type="Proteomes" id="UP001163632">
    <property type="component" value="Chromosome"/>
</dbReference>
<sequence>MIVLDITPSEQVIIEKASQIVGMPLSDFITEQAYQTALKIVDKDKGIYLTDEEWNNMMDFLNNPPEPNEKMKALIARGYELDKS</sequence>
<dbReference type="Proteomes" id="UP000254133">
    <property type="component" value="Unassembled WGS sequence"/>
</dbReference>
<evidence type="ECO:0000256" key="1">
    <source>
        <dbReference type="ARBA" id="ARBA00022649"/>
    </source>
</evidence>
<protein>
    <submittedName>
        <fullName evidence="5">DUF1778 domain-containing protein</fullName>
    </submittedName>
    <submittedName>
        <fullName evidence="4">Uncharacterized protein conserved in bacteria</fullName>
    </submittedName>
</protein>
<dbReference type="PANTHER" id="PTHR35401">
    <property type="entry name" value="COPG FAMILY HELIX-TURN-HELIX PROTEIN-RELATED-RELATED"/>
    <property type="match status" value="1"/>
</dbReference>
<organism evidence="4 7">
    <name type="scientific">Moraxella bovis</name>
    <dbReference type="NCBI Taxonomy" id="476"/>
    <lineage>
        <taxon>Bacteria</taxon>
        <taxon>Pseudomonadati</taxon>
        <taxon>Pseudomonadota</taxon>
        <taxon>Gammaproteobacteria</taxon>
        <taxon>Moraxellales</taxon>
        <taxon>Moraxellaceae</taxon>
        <taxon>Moraxella</taxon>
    </lineage>
</organism>
<dbReference type="Pfam" id="PF08681">
    <property type="entry name" value="TacA1"/>
    <property type="match status" value="1"/>
</dbReference>
<evidence type="ECO:0000256" key="2">
    <source>
        <dbReference type="ARBA" id="ARBA00049988"/>
    </source>
</evidence>
<gene>
    <name evidence="5" type="ORF">LP092_08345</name>
    <name evidence="6" type="ORF">LP129_08580</name>
    <name evidence="4" type="ORF">NCTC9426_02623</name>
</gene>
<evidence type="ECO:0000313" key="6">
    <source>
        <dbReference type="EMBL" id="UZA50596.1"/>
    </source>
</evidence>
<dbReference type="InterPro" id="IPR002048">
    <property type="entry name" value="EF_hand_dom"/>
</dbReference>
<dbReference type="GO" id="GO:0005509">
    <property type="term" value="F:calcium ion binding"/>
    <property type="evidence" value="ECO:0007669"/>
    <property type="project" value="InterPro"/>
</dbReference>
<dbReference type="InterPro" id="IPR010985">
    <property type="entry name" value="Ribbon_hlx_hlx"/>
</dbReference>
<evidence type="ECO:0000259" key="3">
    <source>
        <dbReference type="PROSITE" id="PS50222"/>
    </source>
</evidence>
<proteinExistence type="inferred from homology"/>
<dbReference type="STRING" id="476.B0182_04415"/>
<keyword evidence="9" id="KW-1185">Reference proteome</keyword>
<dbReference type="GeneID" id="77188396"/>
<dbReference type="EMBL" id="CP087781">
    <property type="protein sequence ID" value="UZA50596.1"/>
    <property type="molecule type" value="Genomic_DNA"/>
</dbReference>
<dbReference type="InterPro" id="IPR014795">
    <property type="entry name" value="TacA_1-like"/>
</dbReference>
<dbReference type="AlphaFoldDB" id="A0A1T0A5A3"/>
<dbReference type="RefSeq" id="WP_029102153.1">
    <property type="nucleotide sequence ID" value="NZ_CP030241.1"/>
</dbReference>
<reference evidence="5 8" key="2">
    <citation type="journal article" date="2022" name="BMC Microbiol.">
        <title>Whole genome sequencing of Moraxella bovis strains from North America reveals two genotypes with different genetic determinants.</title>
        <authorList>
            <person name="Wynn E.L."/>
            <person name="Hille M.M."/>
            <person name="Loy J.D."/>
            <person name="Schuller G."/>
            <person name="Kuhn K.L."/>
            <person name="Dickey A.M."/>
            <person name="Bono J.L."/>
            <person name="Clawson M.L."/>
        </authorList>
    </citation>
    <scope>NUCLEOTIDE SEQUENCE [LARGE SCALE GENOMIC DNA]</scope>
    <source>
        <strain evidence="5">SAM102599</strain>
        <strain evidence="6 8">SAM57978</strain>
    </source>
</reference>
<dbReference type="EMBL" id="CP087830">
    <property type="protein sequence ID" value="UZA02011.1"/>
    <property type="molecule type" value="Genomic_DNA"/>
</dbReference>
<dbReference type="PROSITE" id="PS50222">
    <property type="entry name" value="EF_HAND_2"/>
    <property type="match status" value="1"/>
</dbReference>
<evidence type="ECO:0000313" key="9">
    <source>
        <dbReference type="Proteomes" id="UP001163632"/>
    </source>
</evidence>
<dbReference type="GO" id="GO:0006355">
    <property type="term" value="P:regulation of DNA-templated transcription"/>
    <property type="evidence" value="ECO:0007669"/>
    <property type="project" value="InterPro"/>
</dbReference>
<keyword evidence="1" id="KW-1277">Toxin-antitoxin system</keyword>
<accession>A0A1T0A5A3</accession>
<reference evidence="4 7" key="1">
    <citation type="submission" date="2018-06" db="EMBL/GenBank/DDBJ databases">
        <authorList>
            <consortium name="Pathogen Informatics"/>
            <person name="Doyle S."/>
        </authorList>
    </citation>
    <scope>NUCLEOTIDE SEQUENCE [LARGE SCALE GENOMIC DNA]</scope>
    <source>
        <strain evidence="4 7">NCTC9426</strain>
    </source>
</reference>
<dbReference type="KEGG" id="mboi:DQF64_08430"/>
<dbReference type="EMBL" id="UGPZ01000003">
    <property type="protein sequence ID" value="STY93889.1"/>
    <property type="molecule type" value="Genomic_DNA"/>
</dbReference>
<feature type="domain" description="EF-hand" evidence="3">
    <location>
        <begin position="29"/>
        <end position="64"/>
    </location>
</feature>
<comment type="similarity">
    <text evidence="2">Belongs to the TacA antitoxin family.</text>
</comment>